<dbReference type="Ensembl" id="ENSPMGT00000017420.1">
    <property type="protein sequence ID" value="ENSPMGP00000016322.1"/>
    <property type="gene ID" value="ENSPMGG00000013403.1"/>
</dbReference>
<dbReference type="SMART" id="SM00208">
    <property type="entry name" value="TNFR"/>
    <property type="match status" value="4"/>
</dbReference>
<keyword evidence="7" id="KW-0472">Membrane</keyword>
<keyword evidence="2" id="KW-0677">Repeat</keyword>
<dbReference type="GO" id="GO:0051044">
    <property type="term" value="P:positive regulation of membrane protein ectodomain proteolysis"/>
    <property type="evidence" value="ECO:0007669"/>
    <property type="project" value="TreeGrafter"/>
</dbReference>
<evidence type="ECO:0000256" key="7">
    <source>
        <dbReference type="SAM" id="Phobius"/>
    </source>
</evidence>
<dbReference type="SMART" id="SM01411">
    <property type="entry name" value="Ephrin_rec_like"/>
    <property type="match status" value="1"/>
</dbReference>
<feature type="compositionally biased region" description="Polar residues" evidence="6">
    <location>
        <begin position="441"/>
        <end position="457"/>
    </location>
</feature>
<keyword evidence="7" id="KW-1133">Transmembrane helix</keyword>
<evidence type="ECO:0000313" key="9">
    <source>
        <dbReference type="Ensembl" id="ENSPMGP00000016322.1"/>
    </source>
</evidence>
<protein>
    <recommendedName>
        <fullName evidence="8">TNFR-Cys domain-containing protein</fullName>
    </recommendedName>
</protein>
<dbReference type="STRING" id="409849.ENSPMGP00000016322"/>
<feature type="repeat" description="TNFR-Cys" evidence="5">
    <location>
        <begin position="18"/>
        <end position="55"/>
    </location>
</feature>
<dbReference type="Gene3D" id="2.10.50.10">
    <property type="entry name" value="Tumor Necrosis Factor Receptor, subunit A, domain 2"/>
    <property type="match status" value="3"/>
</dbReference>
<dbReference type="Proteomes" id="UP000261520">
    <property type="component" value="Unplaced"/>
</dbReference>
<dbReference type="Pfam" id="PF00020">
    <property type="entry name" value="TNFR_c6"/>
    <property type="match status" value="3"/>
</dbReference>
<feature type="transmembrane region" description="Helical" evidence="7">
    <location>
        <begin position="247"/>
        <end position="269"/>
    </location>
</feature>
<reference evidence="9" key="2">
    <citation type="submission" date="2025-09" db="UniProtKB">
        <authorList>
            <consortium name="Ensembl"/>
        </authorList>
    </citation>
    <scope>IDENTIFICATION</scope>
</reference>
<dbReference type="GO" id="GO:0043120">
    <property type="term" value="F:tumor necrosis factor binding"/>
    <property type="evidence" value="ECO:0007669"/>
    <property type="project" value="TreeGrafter"/>
</dbReference>
<feature type="region of interest" description="Disordered" evidence="6">
    <location>
        <begin position="405"/>
        <end position="457"/>
    </location>
</feature>
<feature type="disulfide bond" evidence="5">
    <location>
        <begin position="58"/>
        <end position="73"/>
    </location>
</feature>
<dbReference type="InterPro" id="IPR051670">
    <property type="entry name" value="TNF_chemokine_rcpt-like"/>
</dbReference>
<reference evidence="9" key="1">
    <citation type="submission" date="2025-08" db="UniProtKB">
        <authorList>
            <consortium name="Ensembl"/>
        </authorList>
    </citation>
    <scope>IDENTIFICATION</scope>
</reference>
<evidence type="ECO:0000256" key="1">
    <source>
        <dbReference type="ARBA" id="ARBA00022729"/>
    </source>
</evidence>
<evidence type="ECO:0000256" key="5">
    <source>
        <dbReference type="PROSITE-ProRule" id="PRU00206"/>
    </source>
</evidence>
<dbReference type="SUPFAM" id="SSF57586">
    <property type="entry name" value="TNF receptor-like"/>
    <property type="match status" value="2"/>
</dbReference>
<accession>A0A3B4AGV7</accession>
<feature type="disulfide bond" evidence="5">
    <location>
        <begin position="34"/>
        <end position="47"/>
    </location>
</feature>
<keyword evidence="3 5" id="KW-1015">Disulfide bond</keyword>
<keyword evidence="10" id="KW-1185">Reference proteome</keyword>
<dbReference type="GO" id="GO:0002724">
    <property type="term" value="P:regulation of T cell cytokine production"/>
    <property type="evidence" value="ECO:0007669"/>
    <property type="project" value="TreeGrafter"/>
</dbReference>
<evidence type="ECO:0000256" key="2">
    <source>
        <dbReference type="ARBA" id="ARBA00022737"/>
    </source>
</evidence>
<keyword evidence="4" id="KW-0325">Glycoprotein</keyword>
<organism evidence="9 10">
    <name type="scientific">Periophthalmus magnuspinnatus</name>
    <dbReference type="NCBI Taxonomy" id="409849"/>
    <lineage>
        <taxon>Eukaryota</taxon>
        <taxon>Metazoa</taxon>
        <taxon>Chordata</taxon>
        <taxon>Craniata</taxon>
        <taxon>Vertebrata</taxon>
        <taxon>Euteleostomi</taxon>
        <taxon>Actinopterygii</taxon>
        <taxon>Neopterygii</taxon>
        <taxon>Teleostei</taxon>
        <taxon>Neoteleostei</taxon>
        <taxon>Acanthomorphata</taxon>
        <taxon>Gobiaria</taxon>
        <taxon>Gobiiformes</taxon>
        <taxon>Gobioidei</taxon>
        <taxon>Gobiidae</taxon>
        <taxon>Oxudercinae</taxon>
        <taxon>Periophthalmus</taxon>
    </lineage>
</organism>
<dbReference type="GO" id="GO:0008630">
    <property type="term" value="P:intrinsic apoptotic signaling pathway in response to DNA damage"/>
    <property type="evidence" value="ECO:0007669"/>
    <property type="project" value="TreeGrafter"/>
</dbReference>
<dbReference type="PROSITE" id="PS50050">
    <property type="entry name" value="TNFR_NGFR_2"/>
    <property type="match status" value="2"/>
</dbReference>
<feature type="domain" description="TNFR-Cys" evidence="8">
    <location>
        <begin position="57"/>
        <end position="99"/>
    </location>
</feature>
<dbReference type="GO" id="GO:0150079">
    <property type="term" value="P:negative regulation of neuroinflammatory response"/>
    <property type="evidence" value="ECO:0007669"/>
    <property type="project" value="TreeGrafter"/>
</dbReference>
<keyword evidence="1" id="KW-0732">Signal</keyword>
<dbReference type="PROSITE" id="PS00652">
    <property type="entry name" value="TNFR_NGFR_1"/>
    <property type="match status" value="1"/>
</dbReference>
<dbReference type="GO" id="GO:0005031">
    <property type="term" value="F:tumor necrosis factor receptor activity"/>
    <property type="evidence" value="ECO:0007669"/>
    <property type="project" value="TreeGrafter"/>
</dbReference>
<dbReference type="PANTHER" id="PTHR47386">
    <property type="entry name" value="TUMOR NECROSIS FACTOR RECEPTOR SUPERFAMILY MEMBER 1B"/>
    <property type="match status" value="1"/>
</dbReference>
<dbReference type="PANTHER" id="PTHR47386:SF1">
    <property type="entry name" value="TUMOR NECROSIS FACTOR RECEPTOR SUPERFAMILY MEMBER 1B"/>
    <property type="match status" value="1"/>
</dbReference>
<feature type="disulfide bond" evidence="5">
    <location>
        <begin position="37"/>
        <end position="55"/>
    </location>
</feature>
<feature type="repeat" description="TNFR-Cys" evidence="5">
    <location>
        <begin position="57"/>
        <end position="99"/>
    </location>
</feature>
<evidence type="ECO:0000313" key="10">
    <source>
        <dbReference type="Proteomes" id="UP000261520"/>
    </source>
</evidence>
<name>A0A3B4AGV7_9GOBI</name>
<dbReference type="GO" id="GO:0048714">
    <property type="term" value="P:positive regulation of oligodendrocyte differentiation"/>
    <property type="evidence" value="ECO:0007669"/>
    <property type="project" value="TreeGrafter"/>
</dbReference>
<feature type="domain" description="TNFR-Cys" evidence="8">
    <location>
        <begin position="18"/>
        <end position="55"/>
    </location>
</feature>
<evidence type="ECO:0000259" key="8">
    <source>
        <dbReference type="PROSITE" id="PS50050"/>
    </source>
</evidence>
<proteinExistence type="predicted"/>
<dbReference type="GO" id="GO:0097191">
    <property type="term" value="P:extrinsic apoptotic signaling pathway"/>
    <property type="evidence" value="ECO:0007669"/>
    <property type="project" value="TreeGrafter"/>
</dbReference>
<evidence type="ECO:0000256" key="3">
    <source>
        <dbReference type="ARBA" id="ARBA00023157"/>
    </source>
</evidence>
<dbReference type="GO" id="GO:0031643">
    <property type="term" value="P:positive regulation of myelination"/>
    <property type="evidence" value="ECO:0007669"/>
    <property type="project" value="TreeGrafter"/>
</dbReference>
<comment type="caution">
    <text evidence="5">Lacks conserved residue(s) required for the propagation of feature annotation.</text>
</comment>
<keyword evidence="7" id="KW-0812">Transmembrane</keyword>
<dbReference type="InterPro" id="IPR001368">
    <property type="entry name" value="TNFR/NGFR_Cys_rich_reg"/>
</dbReference>
<evidence type="ECO:0000256" key="4">
    <source>
        <dbReference type="ARBA" id="ARBA00023180"/>
    </source>
</evidence>
<evidence type="ECO:0000256" key="6">
    <source>
        <dbReference type="SAM" id="MobiDB-lite"/>
    </source>
</evidence>
<sequence length="457" mass="49138">LFSHQMSSVHSVAATSRVCPSSVTYTSERSGLCCDRCPPGHKLKEECTETNDSVCEPCGPDQYNENWNFASNCISCVKCKDVKGLQYAQNCSSTKRAKCECKSGRYCAVGNANGQCQECAAYRKCKKGFVTNTSNVTCKKCPEGTFSDTISTEACKPHSICGESHIISKGNATSDTVCKVAASTQPTVMLKTKPESTVMPGIQVTEHKTIPKQISNSPGPSNFSSSTERFSRTISEVPLDTGPDKQLAAGFGSVAGIFLILIVVVLVVFRLLAQGQVSICLSHHLTSLIFFHQTNLCYLDTEHSCFKAVQPEQQCLLENGDANQNHCISNCKSNGQLQSTIPVCQPQSALSEPLPLHSNVDQVFSQIGTSLQSSSQPTSPQSMVPSPLVNVNINLHIGGPPGVMLTDIPPAEPKIPFGEEEESCSLLQQEDGKPSLLSVEESGNLNNMSTKTLDQSV</sequence>
<dbReference type="GO" id="GO:0042129">
    <property type="term" value="P:regulation of T cell proliferation"/>
    <property type="evidence" value="ECO:0007669"/>
    <property type="project" value="TreeGrafter"/>
</dbReference>
<dbReference type="AlphaFoldDB" id="A0A3B4AGV7"/>